<sequence length="149" mass="15842">MDSNQVLVNSAIEQLRARWPGAQDSVAAAAVRLEDGQILTSVSFDNFNAAATMCPEAGAVAQAYTLGKRVIASACVTNGTQEGTYQVLAPCGICQERLAVWGPDVLAAVPGPEGTNTWDMLPLRALNPYYWATSFTADGHWPSTTEHGE</sequence>
<dbReference type="EMBL" id="VOBL01000016">
    <property type="protein sequence ID" value="KAA0975170.1"/>
    <property type="molecule type" value="Genomic_DNA"/>
</dbReference>
<dbReference type="NCBIfam" id="NF006155">
    <property type="entry name" value="PRK08298.1"/>
    <property type="match status" value="1"/>
</dbReference>
<gene>
    <name evidence="1" type="ORF">FQ154_14295</name>
</gene>
<dbReference type="Gene3D" id="3.40.140.10">
    <property type="entry name" value="Cytidine Deaminase, domain 2"/>
    <property type="match status" value="1"/>
</dbReference>
<dbReference type="SUPFAM" id="SSF53927">
    <property type="entry name" value="Cytidine deaminase-like"/>
    <property type="match status" value="1"/>
</dbReference>
<comment type="caution">
    <text evidence="1">The sequence shown here is derived from an EMBL/GenBank/DDBJ whole genome shotgun (WGS) entry which is preliminary data.</text>
</comment>
<accession>A0A5B0EBU0</accession>
<name>A0A5B0EBU0_9MICC</name>
<evidence type="ECO:0000313" key="1">
    <source>
        <dbReference type="EMBL" id="KAA0975170.1"/>
    </source>
</evidence>
<reference evidence="1 2" key="1">
    <citation type="submission" date="2019-07" db="EMBL/GenBank/DDBJ databases">
        <title>Analysis of the biochemical properties, biological activity and biotechnological potential of siderophores and biosurfactants produced by Antarctic psychrotolerant bacteria.</title>
        <authorList>
            <person name="Styczynski M."/>
            <person name="Krucon T."/>
            <person name="Decewicz P."/>
            <person name="Dziewit L."/>
        </authorList>
    </citation>
    <scope>NUCLEOTIDE SEQUENCE [LARGE SCALE GENOMIC DNA]</scope>
    <source>
        <strain evidence="1 2">ANT_H27</strain>
    </source>
</reference>
<dbReference type="InterPro" id="IPR016193">
    <property type="entry name" value="Cytidine_deaminase-like"/>
</dbReference>
<proteinExistence type="predicted"/>
<dbReference type="CDD" id="cd01283">
    <property type="entry name" value="cytidine_deaminase"/>
    <property type="match status" value="1"/>
</dbReference>
<organism evidence="1 2">
    <name type="scientific">Paeniglutamicibacter gangotriensis</name>
    <dbReference type="NCBI Taxonomy" id="254787"/>
    <lineage>
        <taxon>Bacteria</taxon>
        <taxon>Bacillati</taxon>
        <taxon>Actinomycetota</taxon>
        <taxon>Actinomycetes</taxon>
        <taxon>Micrococcales</taxon>
        <taxon>Micrococcaceae</taxon>
        <taxon>Paeniglutamicibacter</taxon>
    </lineage>
</organism>
<dbReference type="RefSeq" id="WP_007271095.1">
    <property type="nucleotide sequence ID" value="NZ_JBITUG010000017.1"/>
</dbReference>
<protein>
    <submittedName>
        <fullName evidence="1">Cytidine deaminase</fullName>
    </submittedName>
</protein>
<dbReference type="OrthoDB" id="9795347at2"/>
<dbReference type="GO" id="GO:0003824">
    <property type="term" value="F:catalytic activity"/>
    <property type="evidence" value="ECO:0007669"/>
    <property type="project" value="InterPro"/>
</dbReference>
<evidence type="ECO:0000313" key="2">
    <source>
        <dbReference type="Proteomes" id="UP000323856"/>
    </source>
</evidence>
<dbReference type="Proteomes" id="UP000323856">
    <property type="component" value="Unassembled WGS sequence"/>
</dbReference>
<dbReference type="AlphaFoldDB" id="A0A5B0EBU0"/>